<reference evidence="6 7" key="1">
    <citation type="submission" date="2016-12" db="EMBL/GenBank/DDBJ databases">
        <title>Complete genome sequence of Clostridium kluyveri JZZ isolated from the pit mud of a Chinese flavor liquor-making factory.</title>
        <authorList>
            <person name="Wang Y."/>
        </authorList>
    </citation>
    <scope>NUCLEOTIDE SEQUENCE [LARGE SCALE GENOMIC DNA]</scope>
    <source>
        <strain evidence="6 7">JZZ</strain>
    </source>
</reference>
<dbReference type="InterPro" id="IPR050377">
    <property type="entry name" value="Radical_SAM_PqqE_MftC-like"/>
</dbReference>
<keyword evidence="3" id="KW-0408">Iron</keyword>
<proteinExistence type="predicted"/>
<keyword evidence="1" id="KW-0949">S-adenosyl-L-methionine</keyword>
<keyword evidence="2" id="KW-0479">Metal-binding</keyword>
<organism evidence="6 7">
    <name type="scientific">Clostridium kluyveri</name>
    <dbReference type="NCBI Taxonomy" id="1534"/>
    <lineage>
        <taxon>Bacteria</taxon>
        <taxon>Bacillati</taxon>
        <taxon>Bacillota</taxon>
        <taxon>Clostridia</taxon>
        <taxon>Eubacteriales</taxon>
        <taxon>Clostridiaceae</taxon>
        <taxon>Clostridium</taxon>
    </lineage>
</organism>
<dbReference type="GO" id="GO:0051536">
    <property type="term" value="F:iron-sulfur cluster binding"/>
    <property type="evidence" value="ECO:0007669"/>
    <property type="project" value="UniProtKB-KW"/>
</dbReference>
<dbReference type="SFLD" id="SFLDS00029">
    <property type="entry name" value="Radical_SAM"/>
    <property type="match status" value="1"/>
</dbReference>
<dbReference type="CDD" id="cd01335">
    <property type="entry name" value="Radical_SAM"/>
    <property type="match status" value="1"/>
</dbReference>
<dbReference type="GO" id="GO:0046872">
    <property type="term" value="F:metal ion binding"/>
    <property type="evidence" value="ECO:0007669"/>
    <property type="project" value="UniProtKB-KW"/>
</dbReference>
<evidence type="ECO:0000256" key="2">
    <source>
        <dbReference type="ARBA" id="ARBA00022723"/>
    </source>
</evidence>
<sequence>MKVKSFLSLAIFGIKTILFKMEKPILGGIILTDYCNLNCKRCAVNNINKIIYSYRDILEEMNNLYNEGIRILLFYGGETLIWEDHNKTIHDLIKEAKQIGFLIVNIVTNGTIDLDIPYADTIFLSLDGIKESHNFIRGNTFDTILHNVSKATSSNICVYMAVNNVNYKDIEPLCKLVKKTPNLKSISFNFHTPYKGTEWLCLTNHQKVKAVNSIKSMIKEGYPVFNLYSALDHYLEDNWKRPCYQCIVSENKRRFTCGRCIEVEGLCKKCGYLFAIEFSLLCRGNIRVIIDMIKTYLKYI</sequence>
<protein>
    <submittedName>
        <fullName evidence="6">Metallo cofactor biosynthesis protein</fullName>
    </submittedName>
</protein>
<dbReference type="Pfam" id="PF04055">
    <property type="entry name" value="Radical_SAM"/>
    <property type="match status" value="1"/>
</dbReference>
<dbReference type="InterPro" id="IPR007197">
    <property type="entry name" value="rSAM"/>
</dbReference>
<dbReference type="Proteomes" id="UP000184604">
    <property type="component" value="Chromosome"/>
</dbReference>
<dbReference type="AlphaFoldDB" id="A0A1L5F964"/>
<dbReference type="SUPFAM" id="SSF102114">
    <property type="entry name" value="Radical SAM enzymes"/>
    <property type="match status" value="1"/>
</dbReference>
<evidence type="ECO:0000313" key="6">
    <source>
        <dbReference type="EMBL" id="APM39561.1"/>
    </source>
</evidence>
<dbReference type="OrthoDB" id="7021155at2"/>
<dbReference type="PANTHER" id="PTHR11228:SF34">
    <property type="entry name" value="TUNGSTEN-CONTAINING ALDEHYDE FERREDOXIN OXIDOREDUCTASE COFACTOR MODIFYING PROTEIN"/>
    <property type="match status" value="1"/>
</dbReference>
<evidence type="ECO:0000256" key="1">
    <source>
        <dbReference type="ARBA" id="ARBA00022691"/>
    </source>
</evidence>
<evidence type="ECO:0000259" key="5">
    <source>
        <dbReference type="PROSITE" id="PS51918"/>
    </source>
</evidence>
<dbReference type="SFLD" id="SFLDG01067">
    <property type="entry name" value="SPASM/twitch_domain_containing"/>
    <property type="match status" value="1"/>
</dbReference>
<dbReference type="InterPro" id="IPR013785">
    <property type="entry name" value="Aldolase_TIM"/>
</dbReference>
<dbReference type="Gene3D" id="3.20.20.70">
    <property type="entry name" value="Aldolase class I"/>
    <property type="match status" value="1"/>
</dbReference>
<dbReference type="InterPro" id="IPR058240">
    <property type="entry name" value="rSAM_sf"/>
</dbReference>
<dbReference type="PANTHER" id="PTHR11228">
    <property type="entry name" value="RADICAL SAM DOMAIN PROTEIN"/>
    <property type="match status" value="1"/>
</dbReference>
<feature type="domain" description="Radical SAM core" evidence="5">
    <location>
        <begin position="21"/>
        <end position="226"/>
    </location>
</feature>
<name>A0A1L5F964_CLOKL</name>
<evidence type="ECO:0000313" key="7">
    <source>
        <dbReference type="Proteomes" id="UP000184604"/>
    </source>
</evidence>
<accession>A0A1L5F964</accession>
<dbReference type="PROSITE" id="PS51918">
    <property type="entry name" value="RADICAL_SAM"/>
    <property type="match status" value="1"/>
</dbReference>
<dbReference type="GO" id="GO:0003824">
    <property type="term" value="F:catalytic activity"/>
    <property type="evidence" value="ECO:0007669"/>
    <property type="project" value="InterPro"/>
</dbReference>
<keyword evidence="4" id="KW-0411">Iron-sulfur</keyword>
<gene>
    <name evidence="6" type="ORF">BS101_12815</name>
</gene>
<evidence type="ECO:0000256" key="4">
    <source>
        <dbReference type="ARBA" id="ARBA00023014"/>
    </source>
</evidence>
<dbReference type="EMBL" id="CP018335">
    <property type="protein sequence ID" value="APM39561.1"/>
    <property type="molecule type" value="Genomic_DNA"/>
</dbReference>
<evidence type="ECO:0000256" key="3">
    <source>
        <dbReference type="ARBA" id="ARBA00023004"/>
    </source>
</evidence>